<keyword evidence="1 4" id="KW-0560">Oxidoreductase</keyword>
<evidence type="ECO:0000256" key="1">
    <source>
        <dbReference type="ARBA" id="ARBA00023002"/>
    </source>
</evidence>
<dbReference type="KEGG" id="cok:COCCU_10585"/>
<dbReference type="CDD" id="cd12159">
    <property type="entry name" value="2-Hacid_dh_2"/>
    <property type="match status" value="1"/>
</dbReference>
<evidence type="ECO:0000256" key="2">
    <source>
        <dbReference type="ARBA" id="ARBA00023027"/>
    </source>
</evidence>
<proteinExistence type="predicted"/>
<name>A0A6B8WB26_9CORY</name>
<dbReference type="RefSeq" id="WP_156231458.1">
    <property type="nucleotide sequence ID" value="NZ_CP046455.1"/>
</dbReference>
<dbReference type="SUPFAM" id="SSF51735">
    <property type="entry name" value="NAD(P)-binding Rossmann-fold domains"/>
    <property type="match status" value="1"/>
</dbReference>
<protein>
    <submittedName>
        <fullName evidence="4">Glyoxylate/hydroxypyruvate reductase A</fullName>
        <ecNumber evidence="4">1.1.1.79</ecNumber>
    </submittedName>
</protein>
<dbReference type="Pfam" id="PF02826">
    <property type="entry name" value="2-Hacid_dh_C"/>
    <property type="match status" value="1"/>
</dbReference>
<dbReference type="EC" id="1.1.1.79" evidence="4"/>
<dbReference type="AlphaFoldDB" id="A0A6B8WB26"/>
<dbReference type="Gene3D" id="3.40.50.720">
    <property type="entry name" value="NAD(P)-binding Rossmann-like Domain"/>
    <property type="match status" value="2"/>
</dbReference>
<reference evidence="4 5" key="1">
    <citation type="submission" date="2019-11" db="EMBL/GenBank/DDBJ databases">
        <title>Complete genome sequence of Corynebacterium kalinowskii 1959, a novel Corynebacterium species isolated from soil of a small paddock in Vilsendorf, Germany.</title>
        <authorList>
            <person name="Schaffert L."/>
            <person name="Ruwe M."/>
            <person name="Milse J."/>
            <person name="Hanuschka K."/>
            <person name="Ortseifen V."/>
            <person name="Droste J."/>
            <person name="Brandt D."/>
            <person name="Schlueter L."/>
            <person name="Kutter Y."/>
            <person name="Vinke S."/>
            <person name="Viehoefer P."/>
            <person name="Jacob L."/>
            <person name="Luebke N.-C."/>
            <person name="Schulte-Berndt E."/>
            <person name="Hain C."/>
            <person name="Linder M."/>
            <person name="Schmidt P."/>
            <person name="Wollenschlaeger L."/>
            <person name="Luttermann T."/>
            <person name="Thieme E."/>
            <person name="Hassa J."/>
            <person name="Haak M."/>
            <person name="Wittchen M."/>
            <person name="Mentz A."/>
            <person name="Persicke M."/>
            <person name="Busche T."/>
            <person name="Ruckert C."/>
        </authorList>
    </citation>
    <scope>NUCLEOTIDE SEQUENCE [LARGE SCALE GENOMIC DNA]</scope>
    <source>
        <strain evidence="4 5">2039</strain>
    </source>
</reference>
<keyword evidence="4" id="KW-0670">Pyruvate</keyword>
<dbReference type="PANTHER" id="PTHR43333">
    <property type="entry name" value="2-HACID_DH_C DOMAIN-CONTAINING PROTEIN"/>
    <property type="match status" value="1"/>
</dbReference>
<evidence type="ECO:0000313" key="5">
    <source>
        <dbReference type="Proteomes" id="UP000424462"/>
    </source>
</evidence>
<organism evidence="4 5">
    <name type="scientific">Corynebacterium occultum</name>
    <dbReference type="NCBI Taxonomy" id="2675219"/>
    <lineage>
        <taxon>Bacteria</taxon>
        <taxon>Bacillati</taxon>
        <taxon>Actinomycetota</taxon>
        <taxon>Actinomycetes</taxon>
        <taxon>Mycobacteriales</taxon>
        <taxon>Corynebacteriaceae</taxon>
        <taxon>Corynebacterium</taxon>
    </lineage>
</organism>
<gene>
    <name evidence="4" type="primary">ghrA</name>
    <name evidence="4" type="ORF">COCCU_10585</name>
</gene>
<feature type="domain" description="D-isomer specific 2-hydroxyacid dehydrogenase NAD-binding" evidence="3">
    <location>
        <begin position="95"/>
        <end position="268"/>
    </location>
</feature>
<accession>A0A6B8WB26</accession>
<dbReference type="GO" id="GO:0030267">
    <property type="term" value="F:glyoxylate reductase (NADPH) activity"/>
    <property type="evidence" value="ECO:0007669"/>
    <property type="project" value="UniProtKB-EC"/>
</dbReference>
<dbReference type="Proteomes" id="UP000424462">
    <property type="component" value="Chromosome"/>
</dbReference>
<evidence type="ECO:0000259" key="3">
    <source>
        <dbReference type="Pfam" id="PF02826"/>
    </source>
</evidence>
<dbReference type="InterPro" id="IPR036291">
    <property type="entry name" value="NAD(P)-bd_dom_sf"/>
</dbReference>
<keyword evidence="2" id="KW-0520">NAD</keyword>
<evidence type="ECO:0000313" key="4">
    <source>
        <dbReference type="EMBL" id="QGU08036.1"/>
    </source>
</evidence>
<keyword evidence="5" id="KW-1185">Reference proteome</keyword>
<dbReference type="EMBL" id="CP046455">
    <property type="protein sequence ID" value="QGU08036.1"/>
    <property type="molecule type" value="Genomic_DNA"/>
</dbReference>
<dbReference type="GO" id="GO:0051287">
    <property type="term" value="F:NAD binding"/>
    <property type="evidence" value="ECO:0007669"/>
    <property type="project" value="InterPro"/>
</dbReference>
<dbReference type="PANTHER" id="PTHR43333:SF1">
    <property type="entry name" value="D-ISOMER SPECIFIC 2-HYDROXYACID DEHYDROGENASE NAD-BINDING DOMAIN-CONTAINING PROTEIN"/>
    <property type="match status" value="1"/>
</dbReference>
<sequence length="305" mass="32341">MKFTMYPGPWPNVIEEIAAAGHTYVSDIREAEFLIYNGGPGGLPSPLPESIGFIQYPFAGVNHLVESGTVQPDVRWANAGGVYGRPVAEIALSLLLSQMHQIKAATMSGSFRSRNALDARQGWLFDNAKVALIGAGGIGTALIELLKPFGVHSIAVNRSGRPVAGADETFAMAEAGHVWSEADYFVLTAPLTEETRGLVNDEVLAQMKPHAVLVNVGRGELVVTDDLVAALTQGTIAGAAMDVTDPEPLPESHPLWALPNCTILPHIAATGRIAQKMVAPQIIANAAAFEVGERMPTEVDLEAGY</sequence>
<dbReference type="InterPro" id="IPR006140">
    <property type="entry name" value="D-isomer_DH_NAD-bd"/>
</dbReference>